<evidence type="ECO:0000313" key="4">
    <source>
        <dbReference type="EMBL" id="TLU72854.1"/>
    </source>
</evidence>
<evidence type="ECO:0000256" key="3">
    <source>
        <dbReference type="SAM" id="MobiDB-lite"/>
    </source>
</evidence>
<comment type="similarity">
    <text evidence="1 2">Belongs to the OprB family.</text>
</comment>
<sequence length="489" mass="51488">MAQAPAPIDGQPIPTTPAVTGSRVPGQTGVATPPPAPSAEAPTGIWQRPNLLGNMGGLRSVLGRYGIALGLNETDEVFGNATGGTRRGTDYDGLTVLSVGLDTSSAFGWAGGSFNLSALQIHGRNLSSDNLYTLQSATGIEAYRSTRLWEAWFQQTFMGGKLDLKLGQQSVDLEFITSQGSSLFTNTVMGWPALPSLDLYAGGPAYPLSSLGIRLRAQPADNVALLLGVFDDNAPGGPIDDDSQLRGAAQSGTRFNTGTGALLIAEVQYAFNLPSAGVPQTGAPPPAEPVTQLPPPGLPGVYKLGAYVDTGDYLDQRFDEDGLSLGDPASVGRPHRRSGNFGIYGVMDQTIWRPDPQGARAVGIFARLMGGPGDRNLADFTLNTGITLKSPLHGRDNDTVGLGYGLVRISHAVSALDQDRIAASGLALPIRSSESFIELTYQAQIVAWWSMQPDLQYVFTPGGGIADPLRPGRRISNELVVGARTIVTF</sequence>
<comment type="caution">
    <text evidence="4">The sequence shown here is derived from an EMBL/GenBank/DDBJ whole genome shotgun (WGS) entry which is preliminary data.</text>
</comment>
<dbReference type="PANTHER" id="PTHR37944">
    <property type="entry name" value="PORIN B"/>
    <property type="match status" value="1"/>
</dbReference>
<dbReference type="OrthoDB" id="177316at2"/>
<evidence type="ECO:0000313" key="5">
    <source>
        <dbReference type="Proteomes" id="UP000305654"/>
    </source>
</evidence>
<dbReference type="InterPro" id="IPR052932">
    <property type="entry name" value="OprB_Porin"/>
</dbReference>
<dbReference type="Proteomes" id="UP000305654">
    <property type="component" value="Unassembled WGS sequence"/>
</dbReference>
<dbReference type="InterPro" id="IPR038673">
    <property type="entry name" value="OprB_sf"/>
</dbReference>
<evidence type="ECO:0000256" key="2">
    <source>
        <dbReference type="RuleBase" id="RU363072"/>
    </source>
</evidence>
<proteinExistence type="inferred from homology"/>
<dbReference type="AlphaFoldDB" id="A0A5R9J5F3"/>
<dbReference type="InterPro" id="IPR007049">
    <property type="entry name" value="Carb-sel_porin_OprB"/>
</dbReference>
<dbReference type="GO" id="GO:0008643">
    <property type="term" value="P:carbohydrate transport"/>
    <property type="evidence" value="ECO:0007669"/>
    <property type="project" value="InterPro"/>
</dbReference>
<evidence type="ECO:0000256" key="1">
    <source>
        <dbReference type="ARBA" id="ARBA00008769"/>
    </source>
</evidence>
<accession>A0A5R9J5F3</accession>
<dbReference type="EMBL" id="VCDI01000003">
    <property type="protein sequence ID" value="TLU72854.1"/>
    <property type="molecule type" value="Genomic_DNA"/>
</dbReference>
<organism evidence="4 5">
    <name type="scientific">Lichenicoccus roseus</name>
    <dbReference type="NCBI Taxonomy" id="2683649"/>
    <lineage>
        <taxon>Bacteria</taxon>
        <taxon>Pseudomonadati</taxon>
        <taxon>Pseudomonadota</taxon>
        <taxon>Alphaproteobacteria</taxon>
        <taxon>Acetobacterales</taxon>
        <taxon>Acetobacteraceae</taxon>
        <taxon>Lichenicoccus</taxon>
    </lineage>
</organism>
<dbReference type="GO" id="GO:0015288">
    <property type="term" value="F:porin activity"/>
    <property type="evidence" value="ECO:0007669"/>
    <property type="project" value="InterPro"/>
</dbReference>
<gene>
    <name evidence="4" type="ORF">FE263_10895</name>
</gene>
<dbReference type="Gene3D" id="2.40.160.180">
    <property type="entry name" value="Carbohydrate-selective porin OprB"/>
    <property type="match status" value="1"/>
</dbReference>
<feature type="region of interest" description="Disordered" evidence="3">
    <location>
        <begin position="1"/>
        <end position="45"/>
    </location>
</feature>
<keyword evidence="5" id="KW-1185">Reference proteome</keyword>
<dbReference type="GO" id="GO:0016020">
    <property type="term" value="C:membrane"/>
    <property type="evidence" value="ECO:0007669"/>
    <property type="project" value="InterPro"/>
</dbReference>
<reference evidence="4 5" key="1">
    <citation type="submission" date="2019-05" db="EMBL/GenBank/DDBJ databases">
        <authorList>
            <person name="Pankratov T."/>
            <person name="Grouzdev D."/>
        </authorList>
    </citation>
    <scope>NUCLEOTIDE SEQUENCE [LARGE SCALE GENOMIC DNA]</scope>
    <source>
        <strain evidence="4 5">KEBCLARHB70R</strain>
    </source>
</reference>
<dbReference type="PANTHER" id="PTHR37944:SF1">
    <property type="entry name" value="PORIN B"/>
    <property type="match status" value="1"/>
</dbReference>
<dbReference type="Pfam" id="PF04966">
    <property type="entry name" value="OprB"/>
    <property type="match status" value="1"/>
</dbReference>
<protein>
    <submittedName>
        <fullName evidence="4">Carbohydrate porin</fullName>
    </submittedName>
</protein>
<name>A0A5R9J5F3_9PROT</name>